<keyword evidence="2" id="KW-0963">Cytoplasm</keyword>
<dbReference type="PANTHER" id="PTHR12086">
    <property type="entry name" value="EF-HAND DOMAIN C-TERMINAL CONTAINING PROTEIN"/>
    <property type="match status" value="1"/>
</dbReference>
<dbReference type="GO" id="GO:0043014">
    <property type="term" value="F:alpha-tubulin binding"/>
    <property type="evidence" value="ECO:0007669"/>
    <property type="project" value="TreeGrafter"/>
</dbReference>
<evidence type="ECO:0000313" key="8">
    <source>
        <dbReference type="Proteomes" id="UP001153620"/>
    </source>
</evidence>
<organism evidence="7 8">
    <name type="scientific">Chironomus riparius</name>
    <dbReference type="NCBI Taxonomy" id="315576"/>
    <lineage>
        <taxon>Eukaryota</taxon>
        <taxon>Metazoa</taxon>
        <taxon>Ecdysozoa</taxon>
        <taxon>Arthropoda</taxon>
        <taxon>Hexapoda</taxon>
        <taxon>Insecta</taxon>
        <taxon>Pterygota</taxon>
        <taxon>Neoptera</taxon>
        <taxon>Endopterygota</taxon>
        <taxon>Diptera</taxon>
        <taxon>Nematocera</taxon>
        <taxon>Chironomoidea</taxon>
        <taxon>Chironomidae</taxon>
        <taxon>Chironominae</taxon>
        <taxon>Chironomus</taxon>
    </lineage>
</organism>
<dbReference type="Gene3D" id="2.30.29.170">
    <property type="match status" value="3"/>
</dbReference>
<dbReference type="SMART" id="SM00676">
    <property type="entry name" value="DM10"/>
    <property type="match status" value="3"/>
</dbReference>
<dbReference type="FunFam" id="2.30.29.170:FF:000004">
    <property type="entry name" value="EF-hand domain containing 2"/>
    <property type="match status" value="1"/>
</dbReference>
<dbReference type="InterPro" id="IPR006602">
    <property type="entry name" value="DM10_dom"/>
</dbReference>
<dbReference type="GO" id="GO:0005930">
    <property type="term" value="C:axoneme"/>
    <property type="evidence" value="ECO:0007669"/>
    <property type="project" value="UniProtKB-SubCell"/>
</dbReference>
<dbReference type="GO" id="GO:0060285">
    <property type="term" value="P:cilium-dependent cell motility"/>
    <property type="evidence" value="ECO:0007669"/>
    <property type="project" value="TreeGrafter"/>
</dbReference>
<dbReference type="PANTHER" id="PTHR12086:SF9">
    <property type="entry name" value="EF-HAND DOMAIN-CONTAINING PROTEIN 1"/>
    <property type="match status" value="1"/>
</dbReference>
<feature type="domain" description="DM10" evidence="6">
    <location>
        <begin position="241"/>
        <end position="361"/>
    </location>
</feature>
<dbReference type="OrthoDB" id="10255210at2759"/>
<dbReference type="Proteomes" id="UP001153620">
    <property type="component" value="Chromosome 2"/>
</dbReference>
<dbReference type="EMBL" id="OU895878">
    <property type="protein sequence ID" value="CAG9804955.1"/>
    <property type="molecule type" value="Genomic_DNA"/>
</dbReference>
<feature type="domain" description="DM10" evidence="6">
    <location>
        <begin position="418"/>
        <end position="522"/>
    </location>
</feature>
<dbReference type="FunFam" id="2.30.29.170:FF:000002">
    <property type="entry name" value="EF-hand domain (C-terminal) containing 1"/>
    <property type="match status" value="1"/>
</dbReference>
<gene>
    <name evidence="7" type="ORF">CHIRRI_LOCUS7832</name>
</gene>
<keyword evidence="5" id="KW-0966">Cell projection</keyword>
<proteinExistence type="predicted"/>
<evidence type="ECO:0000256" key="2">
    <source>
        <dbReference type="ARBA" id="ARBA00022490"/>
    </source>
</evidence>
<evidence type="ECO:0000313" key="7">
    <source>
        <dbReference type="EMBL" id="CAG9804955.1"/>
    </source>
</evidence>
<dbReference type="AlphaFoldDB" id="A0A9N9RW86"/>
<accession>A0A9N9RW86</accession>
<dbReference type="GO" id="GO:0000281">
    <property type="term" value="P:mitotic cytokinesis"/>
    <property type="evidence" value="ECO:0007669"/>
    <property type="project" value="TreeGrafter"/>
</dbReference>
<dbReference type="GO" id="GO:0072686">
    <property type="term" value="C:mitotic spindle"/>
    <property type="evidence" value="ECO:0007669"/>
    <property type="project" value="TreeGrafter"/>
</dbReference>
<evidence type="ECO:0000256" key="1">
    <source>
        <dbReference type="ARBA" id="ARBA00004430"/>
    </source>
</evidence>
<comment type="subcellular location">
    <subcellularLocation>
        <location evidence="1">Cytoplasm</location>
        <location evidence="1">Cytoskeleton</location>
        <location evidence="1">Cilium axoneme</location>
    </subcellularLocation>
</comment>
<dbReference type="GO" id="GO:0007052">
    <property type="term" value="P:mitotic spindle organization"/>
    <property type="evidence" value="ECO:0007669"/>
    <property type="project" value="TreeGrafter"/>
</dbReference>
<dbReference type="Pfam" id="PF06565">
    <property type="entry name" value="DM10_dom"/>
    <property type="match status" value="3"/>
</dbReference>
<keyword evidence="4" id="KW-0206">Cytoskeleton</keyword>
<name>A0A9N9RW86_9DIPT</name>
<keyword evidence="3" id="KW-0677">Repeat</keyword>
<reference evidence="7" key="1">
    <citation type="submission" date="2022-01" db="EMBL/GenBank/DDBJ databases">
        <authorList>
            <person name="King R."/>
        </authorList>
    </citation>
    <scope>NUCLEOTIDE SEQUENCE</scope>
</reference>
<reference evidence="7" key="2">
    <citation type="submission" date="2022-10" db="EMBL/GenBank/DDBJ databases">
        <authorList>
            <consortium name="ENA_rothamsted_submissions"/>
            <consortium name="culmorum"/>
            <person name="King R."/>
        </authorList>
    </citation>
    <scope>NUCLEOTIDE SEQUENCE</scope>
</reference>
<dbReference type="InterPro" id="IPR040193">
    <property type="entry name" value="EFHC1/EFHC2/EFHB"/>
</dbReference>
<evidence type="ECO:0000259" key="6">
    <source>
        <dbReference type="PROSITE" id="PS51336"/>
    </source>
</evidence>
<sequence length="643" mass="75280">MNCHRLPSLPGLSFDERLKKNHHVSHCFYYQNGYRMDRTPTVGIGKEPVQETYKDFYSEPIEFDPALTYGRIKKQQVEPFRPHYVIYDKKVLKFMGYFRQHVPESRIEQYRIRYVNIYYYLEDDTLEVYEPFVKNCGLFPQGRLLRRSKIAKNPSSGIFYTWKDFNVGIDIELGGIVYHTADCDTYTREFLTANGVEVKERECMPKDPITIEKMIQQAQHTQTNRQKNQKDDKLRRFLEYFGMVLSFDCVLDETERAGGELITFKLYYYLEDDTIAIKELPENQQGRDGFALLLKRTKLPKNWRKKPADFASIVFDSTAAEIDEFYTLRDFMVGGTIFVFGRKFLLMDADKFTREYFDKILRCPQPNKLAIEKPIQPEIKIKMPDYLGLGTPEDSLSSCYNLIPRAPKKDEIAYLMNANKKLRYGCILDSVHPEVKDRKFIMNYNLADGNINIVELSAPNTGIAGCKFLSSRKVVKPNTNPHKPEYYTAKDFTIGTRIHIYAHRFIITSADLYVYRYMQAHPELFSPEIIQNVRMYNLREGNLKADIRQAIEDDLERYMRGLSKVDDNESNEAVSEPISGERIPKPFIQEDEVKKFYHDQLEPKPSYMNEKCQVPCNINVKEEVNIPSDKGVVRFLEPHEELN</sequence>
<feature type="domain" description="DM10" evidence="6">
    <location>
        <begin position="88"/>
        <end position="195"/>
    </location>
</feature>
<evidence type="ECO:0000256" key="3">
    <source>
        <dbReference type="ARBA" id="ARBA00022737"/>
    </source>
</evidence>
<dbReference type="PROSITE" id="PS51336">
    <property type="entry name" value="DM10"/>
    <property type="match status" value="3"/>
</dbReference>
<evidence type="ECO:0000256" key="4">
    <source>
        <dbReference type="ARBA" id="ARBA00023212"/>
    </source>
</evidence>
<keyword evidence="8" id="KW-1185">Reference proteome</keyword>
<protein>
    <recommendedName>
        <fullName evidence="6">DM10 domain-containing protein</fullName>
    </recommendedName>
</protein>
<evidence type="ECO:0000256" key="5">
    <source>
        <dbReference type="ARBA" id="ARBA00023273"/>
    </source>
</evidence>